<comment type="caution">
    <text evidence="6">The sequence shown here is derived from an EMBL/GenBank/DDBJ whole genome shotgun (WGS) entry which is preliminary data.</text>
</comment>
<protein>
    <submittedName>
        <fullName evidence="6">GFA family protein</fullName>
    </submittedName>
</protein>
<keyword evidence="3" id="KW-0862">Zinc</keyword>
<dbReference type="AlphaFoldDB" id="A0A5M8B0W3"/>
<dbReference type="SUPFAM" id="SSF51316">
    <property type="entry name" value="Mss4-like"/>
    <property type="match status" value="1"/>
</dbReference>
<accession>A0A5M8B0W3</accession>
<dbReference type="GO" id="GO:0016846">
    <property type="term" value="F:carbon-sulfur lyase activity"/>
    <property type="evidence" value="ECO:0007669"/>
    <property type="project" value="InterPro"/>
</dbReference>
<dbReference type="RefSeq" id="WP_149319774.1">
    <property type="nucleotide sequence ID" value="NZ_CP080293.1"/>
</dbReference>
<dbReference type="PROSITE" id="PS51891">
    <property type="entry name" value="CENP_V_GFA"/>
    <property type="match status" value="1"/>
</dbReference>
<comment type="similarity">
    <text evidence="1">Belongs to the Gfa family.</text>
</comment>
<dbReference type="GO" id="GO:0046872">
    <property type="term" value="F:metal ion binding"/>
    <property type="evidence" value="ECO:0007669"/>
    <property type="project" value="UniProtKB-KW"/>
</dbReference>
<name>A0A5M8B0W3_9BURK</name>
<sequence>MHLEGSCHCGAVRFSVESPWPYPYLHCYCSICRKTAGAGGYAANIGALNDTLRIRGRQHIGIYHAVMREPGKRARRSPMERHFCTKCGSALWIRTPDEPERVYPHASAIDTPLPRPPEIVEAELDSAASWVEVPSGKGHVHCAQWPEETLAQWHRRHGLEQR</sequence>
<feature type="domain" description="CENP-V/GFA" evidence="5">
    <location>
        <begin position="3"/>
        <end position="131"/>
    </location>
</feature>
<evidence type="ECO:0000256" key="3">
    <source>
        <dbReference type="ARBA" id="ARBA00022833"/>
    </source>
</evidence>
<gene>
    <name evidence="6" type="ORF">F1599_07670</name>
</gene>
<dbReference type="EMBL" id="VWRN01000023">
    <property type="protein sequence ID" value="KAA6128041.1"/>
    <property type="molecule type" value="Genomic_DNA"/>
</dbReference>
<dbReference type="PANTHER" id="PTHR33337:SF44">
    <property type="entry name" value="DUF636 DOMAIN PROTEIN (AFU_ORTHOLOGUE AFUA_1G09754)"/>
    <property type="match status" value="1"/>
</dbReference>
<keyword evidence="2" id="KW-0479">Metal-binding</keyword>
<reference evidence="6 7" key="1">
    <citation type="submission" date="2019-09" db="EMBL/GenBank/DDBJ databases">
        <title>Isolation of a novel species in the genus Cupriavidus from patients with sepsis using whole genome sequencing.</title>
        <authorList>
            <person name="Kweon O.J."/>
            <person name="Lee M.-K."/>
        </authorList>
    </citation>
    <scope>NUCLEOTIDE SEQUENCE [LARGE SCALE GENOMIC DNA]</scope>
    <source>
        <strain evidence="6 7">MKL-01</strain>
    </source>
</reference>
<evidence type="ECO:0000256" key="4">
    <source>
        <dbReference type="ARBA" id="ARBA00023239"/>
    </source>
</evidence>
<dbReference type="Gene3D" id="2.170.150.70">
    <property type="match status" value="1"/>
</dbReference>
<dbReference type="InterPro" id="IPR011057">
    <property type="entry name" value="Mss4-like_sf"/>
</dbReference>
<proteinExistence type="inferred from homology"/>
<keyword evidence="7" id="KW-1185">Reference proteome</keyword>
<dbReference type="PANTHER" id="PTHR33337">
    <property type="entry name" value="GFA DOMAIN-CONTAINING PROTEIN"/>
    <property type="match status" value="1"/>
</dbReference>
<dbReference type="Proteomes" id="UP000324324">
    <property type="component" value="Unassembled WGS sequence"/>
</dbReference>
<keyword evidence="4" id="KW-0456">Lyase</keyword>
<evidence type="ECO:0000259" key="5">
    <source>
        <dbReference type="PROSITE" id="PS51891"/>
    </source>
</evidence>
<evidence type="ECO:0000313" key="6">
    <source>
        <dbReference type="EMBL" id="KAA6128041.1"/>
    </source>
</evidence>
<dbReference type="InterPro" id="IPR006913">
    <property type="entry name" value="CENP-V/GFA"/>
</dbReference>
<organism evidence="6 7">
    <name type="scientific">Cupriavidus cauae</name>
    <dbReference type="NCBI Taxonomy" id="2608999"/>
    <lineage>
        <taxon>Bacteria</taxon>
        <taxon>Pseudomonadati</taxon>
        <taxon>Pseudomonadota</taxon>
        <taxon>Betaproteobacteria</taxon>
        <taxon>Burkholderiales</taxon>
        <taxon>Burkholderiaceae</taxon>
        <taxon>Cupriavidus</taxon>
    </lineage>
</organism>
<evidence type="ECO:0000256" key="1">
    <source>
        <dbReference type="ARBA" id="ARBA00005495"/>
    </source>
</evidence>
<evidence type="ECO:0000256" key="2">
    <source>
        <dbReference type="ARBA" id="ARBA00022723"/>
    </source>
</evidence>
<dbReference type="Pfam" id="PF04828">
    <property type="entry name" value="GFA"/>
    <property type="match status" value="1"/>
</dbReference>
<evidence type="ECO:0000313" key="7">
    <source>
        <dbReference type="Proteomes" id="UP000324324"/>
    </source>
</evidence>